<dbReference type="InterPro" id="IPR036412">
    <property type="entry name" value="HAD-like_sf"/>
</dbReference>
<evidence type="ECO:0000259" key="14">
    <source>
        <dbReference type="Pfam" id="PF00122"/>
    </source>
</evidence>
<name>A0AAW2YW66_9EUKA</name>
<dbReference type="PANTHER" id="PTHR45630">
    <property type="entry name" value="CATION-TRANSPORTING ATPASE-RELATED"/>
    <property type="match status" value="1"/>
</dbReference>
<dbReference type="AlphaFoldDB" id="A0AAW2YW66"/>
<evidence type="ECO:0000256" key="9">
    <source>
        <dbReference type="ARBA" id="ARBA00022967"/>
    </source>
</evidence>
<dbReference type="GO" id="GO:0140358">
    <property type="term" value="F:P-type transmembrane transporter activity"/>
    <property type="evidence" value="ECO:0007669"/>
    <property type="project" value="InterPro"/>
</dbReference>
<evidence type="ECO:0000256" key="10">
    <source>
        <dbReference type="ARBA" id="ARBA00022989"/>
    </source>
</evidence>
<dbReference type="Gene3D" id="2.70.150.10">
    <property type="entry name" value="Calcium-transporting ATPase, cytoplasmic transduction domain A"/>
    <property type="match status" value="1"/>
</dbReference>
<dbReference type="GO" id="GO:0016020">
    <property type="term" value="C:membrane"/>
    <property type="evidence" value="ECO:0007669"/>
    <property type="project" value="UniProtKB-SubCell"/>
</dbReference>
<dbReference type="EMBL" id="JAOPGA020000758">
    <property type="protein sequence ID" value="KAL0481360.1"/>
    <property type="molecule type" value="Genomic_DNA"/>
</dbReference>
<organism evidence="15 16">
    <name type="scientific">Acrasis kona</name>
    <dbReference type="NCBI Taxonomy" id="1008807"/>
    <lineage>
        <taxon>Eukaryota</taxon>
        <taxon>Discoba</taxon>
        <taxon>Heterolobosea</taxon>
        <taxon>Tetramitia</taxon>
        <taxon>Eutetramitia</taxon>
        <taxon>Acrasidae</taxon>
        <taxon>Acrasis</taxon>
    </lineage>
</organism>
<keyword evidence="16" id="KW-1185">Reference proteome</keyword>
<feature type="transmembrane region" description="Helical" evidence="13">
    <location>
        <begin position="963"/>
        <end position="982"/>
    </location>
</feature>
<accession>A0AAW2YW66</accession>
<dbReference type="PROSITE" id="PS01229">
    <property type="entry name" value="COF_2"/>
    <property type="match status" value="1"/>
</dbReference>
<dbReference type="SFLD" id="SFLDS00003">
    <property type="entry name" value="Haloacid_Dehalogenase"/>
    <property type="match status" value="1"/>
</dbReference>
<keyword evidence="9" id="KW-1278">Translocase</keyword>
<dbReference type="InterPro" id="IPR023298">
    <property type="entry name" value="ATPase_P-typ_TM_dom_sf"/>
</dbReference>
<dbReference type="SUPFAM" id="SSF81653">
    <property type="entry name" value="Calcium ATPase, transduction domain A"/>
    <property type="match status" value="1"/>
</dbReference>
<keyword evidence="10 13" id="KW-1133">Transmembrane helix</keyword>
<sequence>MLTCHKSSTQDPQRQYVGVGEKNVQFFSPPRFNTSIQFDVIVESSKSQTSSLRSLHSFLFGINLIDIPVKNYFALLVDEILHPFYIFQLVSIIIWLSDEYFIYALAIFFISTTSAFISLFETRRNLIKLSSTAKYSCDVVRIDQAGLLETTNSITLVPGDIIEISDQLTMPCDCVVISGQVVVNEAMLTGESVPVTKIPIPSDPRRTYSIDNDRNHTLYAGTSVLQTRTKLQSNGTNLCTAMVLRTGFASAKGKLMLSILYPKPTTFKFYEDSLRFIGFMFLLGGIGIIFSVVQLKRLGVPTYDLVLRALDVITIAVPPALPLAMTVGTSFALSRLRNHNKIYCISPPRVNVSGQIKLMCFDKTGTLTEEGLDLSGVRPIMNQENNSSTFCELIESKDIHSLQRDQQRVLHCLATCHGLTHVRGELVGDPLEVKIFQSTQWSLKEPEHFNSISPASPDHDSRLMNRYDRICVPPRSVAAAVVGDDEDEQQYHEQDLRVPKSVLAVVRTFDFKSDLQRMSVLVKDISKELSSGSASSHCDLYVKGSPEKIFNLCIASTIPHDFQQVLNHYAHQGFRVLAMAHKSIKQEHANPHATRESYECDLSLLGLILMCNEMKSDTLPVMKDLLNKKIKCVMVTGDNPLTAISVARQCNMVPKSRVFLGNVDVDHRLLWKDVDDDTNVMRDDFAPSIRPQDSFELAVTGQVFNKLLDDHYKNNSNELPLSPLHVVLSTCNVFARMTPDDKLRLVEEFIKLGYFVGMCGDGANDCGALKAAHVGVSLSEAEASVAAPFTSLIPTIACVPNLIREGRAALATSFQMFKYMACYSLLQFFTVICLYQINSNFGDYQFLFVDTCVVLPTIFLMSRTDSNRKLVRSRPPATLVSRTVFASLAWHLISAFVIQVIVMFDVRSQRFYRQLATSPNTKQNIATFECTALFSINIVQSFAVAFVYSISRPFKKPVLTNRVYAVVLVLLSLLLSYVIMIPDRYTIYWLELVDIPIMYRVKLLCIGIGYLVISYAFERLFIVGVFKSALNVLSPYKMMFYYKRYVKRNARATKSRKAYNILKNAVDQYREERANASLVLQVDQNKLF</sequence>
<keyword evidence="11 13" id="KW-0472">Membrane</keyword>
<dbReference type="GO" id="GO:0046872">
    <property type="term" value="F:metal ion binding"/>
    <property type="evidence" value="ECO:0007669"/>
    <property type="project" value="UniProtKB-KW"/>
</dbReference>
<dbReference type="Gene3D" id="3.40.1110.10">
    <property type="entry name" value="Calcium-transporting ATPase, cytoplasmic domain N"/>
    <property type="match status" value="1"/>
</dbReference>
<dbReference type="PANTHER" id="PTHR45630:SF8">
    <property type="entry name" value="CATION-TRANSPORTING ATPASE"/>
    <property type="match status" value="1"/>
</dbReference>
<feature type="transmembrane region" description="Helical" evidence="13">
    <location>
        <begin position="273"/>
        <end position="293"/>
    </location>
</feature>
<dbReference type="PRINTS" id="PR00119">
    <property type="entry name" value="CATATPASE"/>
</dbReference>
<comment type="caution">
    <text evidence="15">The sequence shown here is derived from an EMBL/GenBank/DDBJ whole genome shotgun (WGS) entry which is preliminary data.</text>
</comment>
<evidence type="ECO:0000256" key="8">
    <source>
        <dbReference type="ARBA" id="ARBA00022842"/>
    </source>
</evidence>
<reference evidence="15 16" key="1">
    <citation type="submission" date="2024-03" db="EMBL/GenBank/DDBJ databases">
        <title>The Acrasis kona genome and developmental transcriptomes reveal deep origins of eukaryotic multicellular pathways.</title>
        <authorList>
            <person name="Sheikh S."/>
            <person name="Fu C.-J."/>
            <person name="Brown M.W."/>
            <person name="Baldauf S.L."/>
        </authorList>
    </citation>
    <scope>NUCLEOTIDE SEQUENCE [LARGE SCALE GENOMIC DNA]</scope>
    <source>
        <strain evidence="15 16">ATCC MYA-3509</strain>
    </source>
</reference>
<proteinExistence type="inferred from homology"/>
<feature type="transmembrane region" description="Helical" evidence="13">
    <location>
        <begin position="997"/>
        <end position="1017"/>
    </location>
</feature>
<feature type="domain" description="P-type ATPase A" evidence="14">
    <location>
        <begin position="144"/>
        <end position="256"/>
    </location>
</feature>
<feature type="transmembrane region" description="Helical" evidence="13">
    <location>
        <begin position="72"/>
        <end position="94"/>
    </location>
</feature>
<dbReference type="Pfam" id="PF13246">
    <property type="entry name" value="Cation_ATPase"/>
    <property type="match status" value="1"/>
</dbReference>
<dbReference type="InterPro" id="IPR018303">
    <property type="entry name" value="ATPase_P-typ_P_site"/>
</dbReference>
<keyword evidence="3" id="KW-0597">Phosphoprotein</keyword>
<evidence type="ECO:0000256" key="12">
    <source>
        <dbReference type="ARBA" id="ARBA00049360"/>
    </source>
</evidence>
<dbReference type="Gene3D" id="3.40.50.1000">
    <property type="entry name" value="HAD superfamily/HAD-like"/>
    <property type="match status" value="1"/>
</dbReference>
<evidence type="ECO:0000256" key="3">
    <source>
        <dbReference type="ARBA" id="ARBA00022553"/>
    </source>
</evidence>
<keyword evidence="4 13" id="KW-0812">Transmembrane</keyword>
<dbReference type="SFLD" id="SFLDF00027">
    <property type="entry name" value="p-type_atpase"/>
    <property type="match status" value="1"/>
</dbReference>
<dbReference type="NCBIfam" id="TIGR01657">
    <property type="entry name" value="P-ATPase-V"/>
    <property type="match status" value="1"/>
</dbReference>
<comment type="subcellular location">
    <subcellularLocation>
        <location evidence="1">Membrane</location>
        <topology evidence="1">Multi-pass membrane protein</topology>
    </subcellularLocation>
</comment>
<evidence type="ECO:0000256" key="11">
    <source>
        <dbReference type="ARBA" id="ARBA00023136"/>
    </source>
</evidence>
<feature type="transmembrane region" description="Helical" evidence="13">
    <location>
        <begin position="817"/>
        <end position="838"/>
    </location>
</feature>
<evidence type="ECO:0000256" key="1">
    <source>
        <dbReference type="ARBA" id="ARBA00004141"/>
    </source>
</evidence>
<dbReference type="Pfam" id="PF00122">
    <property type="entry name" value="E1-E2_ATPase"/>
    <property type="match status" value="1"/>
</dbReference>
<comment type="catalytic activity">
    <reaction evidence="12">
        <text>ATP + H2O = ADP + phosphate + H(+)</text>
        <dbReference type="Rhea" id="RHEA:13065"/>
        <dbReference type="ChEBI" id="CHEBI:15377"/>
        <dbReference type="ChEBI" id="CHEBI:15378"/>
        <dbReference type="ChEBI" id="CHEBI:30616"/>
        <dbReference type="ChEBI" id="CHEBI:43474"/>
        <dbReference type="ChEBI" id="CHEBI:456216"/>
    </reaction>
</comment>
<dbReference type="GO" id="GO:0016887">
    <property type="term" value="F:ATP hydrolysis activity"/>
    <property type="evidence" value="ECO:0007669"/>
    <property type="project" value="InterPro"/>
</dbReference>
<keyword evidence="8" id="KW-0460">Magnesium</keyword>
<dbReference type="PROSITE" id="PS00154">
    <property type="entry name" value="ATPASE_E1_E2"/>
    <property type="match status" value="1"/>
</dbReference>
<keyword evidence="6" id="KW-0547">Nucleotide-binding</keyword>
<dbReference type="SUPFAM" id="SSF81665">
    <property type="entry name" value="Calcium ATPase, transmembrane domain M"/>
    <property type="match status" value="1"/>
</dbReference>
<dbReference type="FunFam" id="1.20.1110.10:FF:000023">
    <property type="entry name" value="Cation-transporting ATPase"/>
    <property type="match status" value="1"/>
</dbReference>
<evidence type="ECO:0000256" key="2">
    <source>
        <dbReference type="ARBA" id="ARBA00006000"/>
    </source>
</evidence>
<dbReference type="NCBIfam" id="TIGR01494">
    <property type="entry name" value="ATPase_P-type"/>
    <property type="match status" value="2"/>
</dbReference>
<evidence type="ECO:0000256" key="13">
    <source>
        <dbReference type="SAM" id="Phobius"/>
    </source>
</evidence>
<evidence type="ECO:0000256" key="5">
    <source>
        <dbReference type="ARBA" id="ARBA00022723"/>
    </source>
</evidence>
<gene>
    <name evidence="15" type="ORF">AKO1_012721</name>
</gene>
<keyword evidence="5" id="KW-0479">Metal-binding</keyword>
<dbReference type="InterPro" id="IPR059000">
    <property type="entry name" value="ATPase_P-type_domA"/>
</dbReference>
<evidence type="ECO:0000313" key="16">
    <source>
        <dbReference type="Proteomes" id="UP001431209"/>
    </source>
</evidence>
<dbReference type="GO" id="GO:0019829">
    <property type="term" value="F:ATPase-coupled monoatomic cation transmembrane transporter activity"/>
    <property type="evidence" value="ECO:0007669"/>
    <property type="project" value="TreeGrafter"/>
</dbReference>
<dbReference type="InterPro" id="IPR023214">
    <property type="entry name" value="HAD_sf"/>
</dbReference>
<dbReference type="InterPro" id="IPR023299">
    <property type="entry name" value="ATPase_P-typ_cyto_dom_N"/>
</dbReference>
<feature type="transmembrane region" description="Helical" evidence="13">
    <location>
        <begin position="100"/>
        <end position="120"/>
    </location>
</feature>
<keyword evidence="7" id="KW-0067">ATP-binding</keyword>
<dbReference type="SUPFAM" id="SSF81660">
    <property type="entry name" value="Metal cation-transporting ATPase, ATP-binding domain N"/>
    <property type="match status" value="1"/>
</dbReference>
<evidence type="ECO:0000256" key="6">
    <source>
        <dbReference type="ARBA" id="ARBA00022741"/>
    </source>
</evidence>
<feature type="transmembrane region" description="Helical" evidence="13">
    <location>
        <begin position="883"/>
        <end position="904"/>
    </location>
</feature>
<feature type="transmembrane region" description="Helical" evidence="13">
    <location>
        <begin position="844"/>
        <end position="862"/>
    </location>
</feature>
<protein>
    <submittedName>
        <fullName evidence="15">Cation-transporting ATPase</fullName>
    </submittedName>
</protein>
<comment type="similarity">
    <text evidence="2">Belongs to the cation transport ATPase (P-type) (TC 3.A.3) family. Type V subfamily.</text>
</comment>
<dbReference type="InterPro" id="IPR008250">
    <property type="entry name" value="ATPase_P-typ_transduc_dom_A_sf"/>
</dbReference>
<dbReference type="InterPro" id="IPR044492">
    <property type="entry name" value="P_typ_ATPase_HD_dom"/>
</dbReference>
<dbReference type="InterPro" id="IPR001757">
    <property type="entry name" value="P_typ_ATPase"/>
</dbReference>
<dbReference type="Proteomes" id="UP001431209">
    <property type="component" value="Unassembled WGS sequence"/>
</dbReference>
<dbReference type="GO" id="GO:0005524">
    <property type="term" value="F:ATP binding"/>
    <property type="evidence" value="ECO:0007669"/>
    <property type="project" value="UniProtKB-KW"/>
</dbReference>
<feature type="transmembrane region" description="Helical" evidence="13">
    <location>
        <begin position="313"/>
        <end position="333"/>
    </location>
</feature>
<evidence type="ECO:0000313" key="15">
    <source>
        <dbReference type="EMBL" id="KAL0481360.1"/>
    </source>
</evidence>
<dbReference type="SUPFAM" id="SSF56784">
    <property type="entry name" value="HAD-like"/>
    <property type="match status" value="1"/>
</dbReference>
<evidence type="ECO:0000256" key="4">
    <source>
        <dbReference type="ARBA" id="ARBA00022692"/>
    </source>
</evidence>
<evidence type="ECO:0000256" key="7">
    <source>
        <dbReference type="ARBA" id="ARBA00022840"/>
    </source>
</evidence>
<feature type="transmembrane region" description="Helical" evidence="13">
    <location>
        <begin position="924"/>
        <end position="951"/>
    </location>
</feature>
<dbReference type="SFLD" id="SFLDG00002">
    <property type="entry name" value="C1.7:_P-type_atpase_like"/>
    <property type="match status" value="1"/>
</dbReference>
<dbReference type="InterPro" id="IPR006544">
    <property type="entry name" value="P-type_TPase_V"/>
</dbReference>